<dbReference type="Proteomes" id="UP000622648">
    <property type="component" value="Unassembled WGS sequence"/>
</dbReference>
<dbReference type="RefSeq" id="WP_229676699.1">
    <property type="nucleotide sequence ID" value="NZ_BMJO01000001.1"/>
</dbReference>
<proteinExistence type="predicted"/>
<gene>
    <name evidence="2" type="ORF">GCM10011413_05780</name>
</gene>
<organism evidence="2 3">
    <name type="scientific">Pedobacter psychrotolerans</name>
    <dbReference type="NCBI Taxonomy" id="1843235"/>
    <lineage>
        <taxon>Bacteria</taxon>
        <taxon>Pseudomonadati</taxon>
        <taxon>Bacteroidota</taxon>
        <taxon>Sphingobacteriia</taxon>
        <taxon>Sphingobacteriales</taxon>
        <taxon>Sphingobacteriaceae</taxon>
        <taxon>Pedobacter</taxon>
    </lineage>
</organism>
<comment type="caution">
    <text evidence="2">The sequence shown here is derived from an EMBL/GenBank/DDBJ whole genome shotgun (WGS) entry which is preliminary data.</text>
</comment>
<protein>
    <recommendedName>
        <fullName evidence="1">DUF6985 domain-containing protein</fullName>
    </recommendedName>
</protein>
<feature type="domain" description="DUF6985" evidence="1">
    <location>
        <begin position="171"/>
        <end position="320"/>
    </location>
</feature>
<sequence>MDMTGWEIENPGENLLAVNDKNLKAFMKAYPLSALSPDGTMLFIIRKYHPTLNCSPDDQNHPSDSFRMCLAYYTASTYFFFELPSHFNYNMLSVRYDQNIQDLAITISSREMTRVTNVKELFLKLESFAPKTDAEKEAAFTSLNNEIPPQKQRAPITQTEVSSTVIGMLKNADFDDWWVSEPHKIGFLNDVEMNFTITDYNPNEDENFMEEADEAIRNFMSKTLKDREATTAHVYQNCMDFLDAIGYDEADQHLWDIKDHEEIWNYVTPREIYVTREPYEDKGVYLRLTFSCEWEQEHGLQLVFNKSGKLVRVSDDDGHILGWQGHGMLTD</sequence>
<reference evidence="3" key="1">
    <citation type="journal article" date="2019" name="Int. J. Syst. Evol. Microbiol.">
        <title>The Global Catalogue of Microorganisms (GCM) 10K type strain sequencing project: providing services to taxonomists for standard genome sequencing and annotation.</title>
        <authorList>
            <consortium name="The Broad Institute Genomics Platform"/>
            <consortium name="The Broad Institute Genome Sequencing Center for Infectious Disease"/>
            <person name="Wu L."/>
            <person name="Ma J."/>
        </authorList>
    </citation>
    <scope>NUCLEOTIDE SEQUENCE [LARGE SCALE GENOMIC DNA]</scope>
    <source>
        <strain evidence="3">CGMCC 1.15644</strain>
    </source>
</reference>
<keyword evidence="3" id="KW-1185">Reference proteome</keyword>
<evidence type="ECO:0000259" key="1">
    <source>
        <dbReference type="Pfam" id="PF22481"/>
    </source>
</evidence>
<evidence type="ECO:0000313" key="2">
    <source>
        <dbReference type="EMBL" id="GGE42649.1"/>
    </source>
</evidence>
<name>A0ABQ1SLD2_9SPHI</name>
<dbReference type="InterPro" id="IPR054254">
    <property type="entry name" value="DUF6985"/>
</dbReference>
<dbReference type="EMBL" id="BMJO01000001">
    <property type="protein sequence ID" value="GGE42649.1"/>
    <property type="molecule type" value="Genomic_DNA"/>
</dbReference>
<dbReference type="Pfam" id="PF22481">
    <property type="entry name" value="DUF6985"/>
    <property type="match status" value="1"/>
</dbReference>
<evidence type="ECO:0000313" key="3">
    <source>
        <dbReference type="Proteomes" id="UP000622648"/>
    </source>
</evidence>
<accession>A0ABQ1SLD2</accession>